<organism evidence="4 5">
    <name type="scientific">Dactylosporangium sucinum</name>
    <dbReference type="NCBI Taxonomy" id="1424081"/>
    <lineage>
        <taxon>Bacteria</taxon>
        <taxon>Bacillati</taxon>
        <taxon>Actinomycetota</taxon>
        <taxon>Actinomycetes</taxon>
        <taxon>Micromonosporales</taxon>
        <taxon>Micromonosporaceae</taxon>
        <taxon>Dactylosporangium</taxon>
    </lineage>
</organism>
<reference evidence="4" key="1">
    <citation type="journal article" date="2014" name="Int. J. Syst. Evol. Microbiol.">
        <title>Complete genome sequence of Corynebacterium casei LMG S-19264T (=DSM 44701T), isolated from a smear-ripened cheese.</title>
        <authorList>
            <consortium name="US DOE Joint Genome Institute (JGI-PGF)"/>
            <person name="Walter F."/>
            <person name="Albersmeier A."/>
            <person name="Kalinowski J."/>
            <person name="Ruckert C."/>
        </authorList>
    </citation>
    <scope>NUCLEOTIDE SEQUENCE</scope>
    <source>
        <strain evidence="4">JCM 19831</strain>
    </source>
</reference>
<dbReference type="GO" id="GO:0030246">
    <property type="term" value="F:carbohydrate binding"/>
    <property type="evidence" value="ECO:0007669"/>
    <property type="project" value="InterPro"/>
</dbReference>
<evidence type="ECO:0000256" key="1">
    <source>
        <dbReference type="ARBA" id="ARBA00022729"/>
    </source>
</evidence>
<reference evidence="4" key="2">
    <citation type="submission" date="2020-09" db="EMBL/GenBank/DDBJ databases">
        <authorList>
            <person name="Sun Q."/>
            <person name="Ohkuma M."/>
        </authorList>
    </citation>
    <scope>NUCLEOTIDE SEQUENCE</scope>
    <source>
        <strain evidence="4">JCM 19831</strain>
    </source>
</reference>
<dbReference type="SUPFAM" id="SSF49785">
    <property type="entry name" value="Galactose-binding domain-like"/>
    <property type="match status" value="1"/>
</dbReference>
<proteinExistence type="predicted"/>
<dbReference type="InterPro" id="IPR006584">
    <property type="entry name" value="Cellulose-bd_IV"/>
</dbReference>
<comment type="caution">
    <text evidence="4">The sequence shown here is derived from an EMBL/GenBank/DDBJ whole genome shotgun (WGS) entry which is preliminary data.</text>
</comment>
<name>A0A917X3Z2_9ACTN</name>
<dbReference type="SMART" id="SM00606">
    <property type="entry name" value="CBD_IV"/>
    <property type="match status" value="1"/>
</dbReference>
<accession>A0A917X3Z2</accession>
<sequence>MRTDSQRHARPAWHLSRRAQTMLGAAVALALGATGFYLAGASAGEVAGPGARLEAEAFAAQSGARTEHTTDTGGGENVGWLADGDWMRYDGVTLGGADLTARVAAHNPAGGSIELHLDSPAGTLLATFPVTGTGGWQHWTTVTARAASVPAGKQTLVAVMRSQQHADFVNINYFTLGTGGATHAPATATVGAPGGGSSSPAAPSTAAPPAPSGSAPTGNSGGGWVPVDEAAWQRELAAFNAIKQLPVPPGTTRVAEFHTDCTVSNEAKDDPIVLPGLPGASHMHTFFGPTVDAATTPDDLLKRPTTCNAPGDNSAYWVPQLLRNGQPVKIKSFRVYYGSRLADPSVTVPFPPGLLVVHGDAKRQVATPKGASGQFWCAGSAETGRSADGNWPVCAPGGNLIFQLVFQDCWDGRHIDSPDHRSHMGPMQGGKCTGQYPVAVPNLSFMVNYESLGGDGLQLSSGMASSMHGDFMNAWKPENLGPLVKICLTAKAKCGTEPTFAGG</sequence>
<feature type="region of interest" description="Disordered" evidence="2">
    <location>
        <begin position="187"/>
        <end position="226"/>
    </location>
</feature>
<dbReference type="RefSeq" id="WP_229836243.1">
    <property type="nucleotide sequence ID" value="NZ_BMPI01000048.1"/>
</dbReference>
<evidence type="ECO:0000313" key="4">
    <source>
        <dbReference type="EMBL" id="GGM63273.1"/>
    </source>
</evidence>
<dbReference type="Pfam" id="PF09362">
    <property type="entry name" value="DUF1996"/>
    <property type="match status" value="1"/>
</dbReference>
<dbReference type="EMBL" id="BMPI01000048">
    <property type="protein sequence ID" value="GGM63273.1"/>
    <property type="molecule type" value="Genomic_DNA"/>
</dbReference>
<dbReference type="Proteomes" id="UP000642070">
    <property type="component" value="Unassembled WGS sequence"/>
</dbReference>
<dbReference type="Gene3D" id="2.60.120.260">
    <property type="entry name" value="Galactose-binding domain-like"/>
    <property type="match status" value="1"/>
</dbReference>
<dbReference type="InterPro" id="IPR005084">
    <property type="entry name" value="CBM6"/>
</dbReference>
<feature type="domain" description="CBM6" evidence="3">
    <location>
        <begin position="51"/>
        <end position="177"/>
    </location>
</feature>
<dbReference type="InterPro" id="IPR008979">
    <property type="entry name" value="Galactose-bd-like_sf"/>
</dbReference>
<keyword evidence="5" id="KW-1185">Reference proteome</keyword>
<dbReference type="PANTHER" id="PTHR43662:SF3">
    <property type="entry name" value="DOMAIN PROTEIN, PUTATIVE (AFU_ORTHOLOGUE AFUA_6G11970)-RELATED"/>
    <property type="match status" value="1"/>
</dbReference>
<dbReference type="PROSITE" id="PS51175">
    <property type="entry name" value="CBM6"/>
    <property type="match status" value="1"/>
</dbReference>
<protein>
    <recommendedName>
        <fullName evidence="3">CBM6 domain-containing protein</fullName>
    </recommendedName>
</protein>
<gene>
    <name evidence="4" type="ORF">GCM10007977_076090</name>
</gene>
<evidence type="ECO:0000259" key="3">
    <source>
        <dbReference type="PROSITE" id="PS51175"/>
    </source>
</evidence>
<dbReference type="CDD" id="cd04084">
    <property type="entry name" value="CBM6_xylanase-like"/>
    <property type="match status" value="1"/>
</dbReference>
<dbReference type="AlphaFoldDB" id="A0A917X3Z2"/>
<dbReference type="InterPro" id="IPR018535">
    <property type="entry name" value="DUF1996"/>
</dbReference>
<keyword evidence="1" id="KW-0732">Signal</keyword>
<dbReference type="PANTHER" id="PTHR43662">
    <property type="match status" value="1"/>
</dbReference>
<evidence type="ECO:0000256" key="2">
    <source>
        <dbReference type="SAM" id="MobiDB-lite"/>
    </source>
</evidence>
<dbReference type="Pfam" id="PF03422">
    <property type="entry name" value="CBM_6"/>
    <property type="match status" value="1"/>
</dbReference>
<evidence type="ECO:0000313" key="5">
    <source>
        <dbReference type="Proteomes" id="UP000642070"/>
    </source>
</evidence>